<comment type="cofactor">
    <cofactor evidence="1">
        <name>Cu(2+)</name>
        <dbReference type="ChEBI" id="CHEBI:29036"/>
    </cofactor>
</comment>
<dbReference type="InterPro" id="IPR036423">
    <property type="entry name" value="SOD-like_Cu/Zn_dom_sf"/>
</dbReference>
<dbReference type="SUPFAM" id="SSF49329">
    <property type="entry name" value="Cu,Zn superoxide dismutase-like"/>
    <property type="match status" value="1"/>
</dbReference>
<evidence type="ECO:0000256" key="2">
    <source>
        <dbReference type="ARBA" id="ARBA00025798"/>
    </source>
</evidence>
<dbReference type="CDD" id="cd00371">
    <property type="entry name" value="HMA"/>
    <property type="match status" value="1"/>
</dbReference>
<evidence type="ECO:0000313" key="5">
    <source>
        <dbReference type="EMBL" id="WAR19112.1"/>
    </source>
</evidence>
<dbReference type="InterPro" id="IPR001424">
    <property type="entry name" value="SOD_Cu_Zn_dom"/>
</dbReference>
<dbReference type="InterPro" id="IPR036163">
    <property type="entry name" value="HMA_dom_sf"/>
</dbReference>
<organism evidence="5 6">
    <name type="scientific">Mya arenaria</name>
    <name type="common">Soft-shell clam</name>
    <dbReference type="NCBI Taxonomy" id="6604"/>
    <lineage>
        <taxon>Eukaryota</taxon>
        <taxon>Metazoa</taxon>
        <taxon>Spiralia</taxon>
        <taxon>Lophotrochozoa</taxon>
        <taxon>Mollusca</taxon>
        <taxon>Bivalvia</taxon>
        <taxon>Autobranchia</taxon>
        <taxon>Heteroconchia</taxon>
        <taxon>Euheterodonta</taxon>
        <taxon>Imparidentia</taxon>
        <taxon>Neoheterodontei</taxon>
        <taxon>Myida</taxon>
        <taxon>Myoidea</taxon>
        <taxon>Myidae</taxon>
        <taxon>Mya</taxon>
    </lineage>
</organism>
<comment type="similarity">
    <text evidence="2">In the C-terminal section; belongs to the Cu-Zn superoxide dismutase family.</text>
</comment>
<name>A0ABY7FBW6_MYAAR</name>
<dbReference type="Gene3D" id="2.60.40.200">
    <property type="entry name" value="Superoxide dismutase, copper/zinc binding domain"/>
    <property type="match status" value="2"/>
</dbReference>
<proteinExistence type="inferred from homology"/>
<dbReference type="Pfam" id="PF00080">
    <property type="entry name" value="Sod_Cu"/>
    <property type="match status" value="1"/>
</dbReference>
<accession>A0ABY7FBW6</accession>
<dbReference type="PANTHER" id="PTHR10003">
    <property type="entry name" value="SUPEROXIDE DISMUTASE CU-ZN -RELATED"/>
    <property type="match status" value="1"/>
</dbReference>
<dbReference type="InterPro" id="IPR024134">
    <property type="entry name" value="SOD_Cu/Zn_/chaperone"/>
</dbReference>
<evidence type="ECO:0000256" key="1">
    <source>
        <dbReference type="ARBA" id="ARBA00001973"/>
    </source>
</evidence>
<feature type="domain" description="Superoxide dismutase copper/zinc binding" evidence="4">
    <location>
        <begin position="93"/>
        <end position="142"/>
    </location>
</feature>
<keyword evidence="6" id="KW-1185">Reference proteome</keyword>
<dbReference type="SUPFAM" id="SSF55008">
    <property type="entry name" value="HMA, heavy metal-associated domain"/>
    <property type="match status" value="1"/>
</dbReference>
<sequence length="346" mass="37930">MGDSTGSSWGISWGDFAAGSLQGFVSHDSRHSVHTDRACDVRVRVTGYILHRPMGGALEFDVEMTCQKCVKKVENALQGVDAVSIMEYGSASVRGLIRFVQTDTDQLVVDGTIDGLAPGKHALCVHECGDVSEGCNSRLKVWELIGRSMIIHQASTEILKAQRGPDNRITCGIIARSAGLFQNAKKICACDGVTQWDERNVPVAGKGRQANLDGTNSGCVKSPQFAHSPRLSFPALSGDPHVQVGGGGSPKIWTQGQYEVYEATCEFPVPDGVTAWTVNITFNTPITDIQVLEITVTRNWSELAVPRARKVLSYNYNINNATNYYVYDYRKFYVIHDANYYVIDNV</sequence>
<evidence type="ECO:0000256" key="3">
    <source>
        <dbReference type="ARBA" id="ARBA00032899"/>
    </source>
</evidence>
<dbReference type="InterPro" id="IPR006121">
    <property type="entry name" value="HMA_dom"/>
</dbReference>
<evidence type="ECO:0000313" key="6">
    <source>
        <dbReference type="Proteomes" id="UP001164746"/>
    </source>
</evidence>
<protein>
    <recommendedName>
        <fullName evidence="3">Superoxide dismutase copper chaperone</fullName>
    </recommendedName>
</protein>
<dbReference type="Proteomes" id="UP001164746">
    <property type="component" value="Chromosome 11"/>
</dbReference>
<evidence type="ECO:0000259" key="4">
    <source>
        <dbReference type="Pfam" id="PF00080"/>
    </source>
</evidence>
<dbReference type="EMBL" id="CP111022">
    <property type="protein sequence ID" value="WAR19112.1"/>
    <property type="molecule type" value="Genomic_DNA"/>
</dbReference>
<gene>
    <name evidence="5" type="ORF">MAR_000950</name>
</gene>
<reference evidence="5" key="1">
    <citation type="submission" date="2022-11" db="EMBL/GenBank/DDBJ databases">
        <title>Centuries of genome instability and evolution in soft-shell clam transmissible cancer (bioRxiv).</title>
        <authorList>
            <person name="Hart S.F.M."/>
            <person name="Yonemitsu M.A."/>
            <person name="Giersch R.M."/>
            <person name="Beal B.F."/>
            <person name="Arriagada G."/>
            <person name="Davis B.W."/>
            <person name="Ostrander E.A."/>
            <person name="Goff S.P."/>
            <person name="Metzger M.J."/>
        </authorList>
    </citation>
    <scope>NUCLEOTIDE SEQUENCE</scope>
    <source>
        <strain evidence="5">MELC-2E11</strain>
        <tissue evidence="5">Siphon/mantle</tissue>
    </source>
</reference>